<evidence type="ECO:0000313" key="2">
    <source>
        <dbReference type="Proteomes" id="UP000242287"/>
    </source>
</evidence>
<dbReference type="PANTHER" id="PTHR28207:SF1">
    <property type="entry name" value="ATP SYNTHASE SUBUNIT H, MITOCHONDRIAL"/>
    <property type="match status" value="1"/>
</dbReference>
<evidence type="ECO:0000313" key="1">
    <source>
        <dbReference type="EMBL" id="PFH50360.1"/>
    </source>
</evidence>
<dbReference type="Proteomes" id="UP000242287">
    <property type="component" value="Unassembled WGS sequence"/>
</dbReference>
<dbReference type="InterPro" id="IPR019711">
    <property type="entry name" value="ATP_synth_F0_suH"/>
</dbReference>
<dbReference type="EMBL" id="KZ302005">
    <property type="protein sequence ID" value="PFH50360.1"/>
    <property type="molecule type" value="Genomic_DNA"/>
</dbReference>
<protein>
    <submittedName>
        <fullName evidence="1">Uncharacterized protein</fullName>
    </submittedName>
</protein>
<dbReference type="STRING" id="703135.A0A2A9NRN6"/>
<keyword evidence="2" id="KW-1185">Reference proteome</keyword>
<sequence>MSTFLRQATNAARQSSLARSFSSSVSRKVTNSLTNKRTDSLFIIPNIPADIIRDVYLREIKAYKPAPVAKDAHVGVVKSYSLPPVPKVPAVPTDLASELSAYDASEPTVAPATAATEASDEGAGGAAEYLIFLEQDVPKPAAHH</sequence>
<dbReference type="AlphaFoldDB" id="A0A2A9NRN6"/>
<name>A0A2A9NRN6_9AGAR</name>
<accession>A0A2A9NRN6</accession>
<dbReference type="PANTHER" id="PTHR28207">
    <property type="entry name" value="ATP SYNTHASE SUBUNIT H, MITOCHONDRIAL"/>
    <property type="match status" value="1"/>
</dbReference>
<dbReference type="Pfam" id="PF10775">
    <property type="entry name" value="ATP_sub_h"/>
    <property type="match status" value="1"/>
</dbReference>
<organism evidence="1 2">
    <name type="scientific">Amanita thiersii Skay4041</name>
    <dbReference type="NCBI Taxonomy" id="703135"/>
    <lineage>
        <taxon>Eukaryota</taxon>
        <taxon>Fungi</taxon>
        <taxon>Dikarya</taxon>
        <taxon>Basidiomycota</taxon>
        <taxon>Agaricomycotina</taxon>
        <taxon>Agaricomycetes</taxon>
        <taxon>Agaricomycetidae</taxon>
        <taxon>Agaricales</taxon>
        <taxon>Pluteineae</taxon>
        <taxon>Amanitaceae</taxon>
        <taxon>Amanita</taxon>
    </lineage>
</organism>
<gene>
    <name evidence="1" type="ORF">AMATHDRAFT_47936</name>
</gene>
<dbReference type="OrthoDB" id="274752at2759"/>
<dbReference type="GO" id="GO:0046933">
    <property type="term" value="F:proton-transporting ATP synthase activity, rotational mechanism"/>
    <property type="evidence" value="ECO:0007669"/>
    <property type="project" value="TreeGrafter"/>
</dbReference>
<reference evidence="1 2" key="1">
    <citation type="submission" date="2014-02" db="EMBL/GenBank/DDBJ databases">
        <title>Transposable element dynamics among asymbiotic and ectomycorrhizal Amanita fungi.</title>
        <authorList>
            <consortium name="DOE Joint Genome Institute"/>
            <person name="Hess J."/>
            <person name="Skrede I."/>
            <person name="Wolfe B."/>
            <person name="LaButti K."/>
            <person name="Ohm R.A."/>
            <person name="Grigoriev I.V."/>
            <person name="Pringle A."/>
        </authorList>
    </citation>
    <scope>NUCLEOTIDE SEQUENCE [LARGE SCALE GENOMIC DNA]</scope>
    <source>
        <strain evidence="1 2">SKay4041</strain>
    </source>
</reference>
<proteinExistence type="predicted"/>